<evidence type="ECO:0000313" key="1">
    <source>
        <dbReference type="EMBL" id="APH16813.1"/>
    </source>
</evidence>
<dbReference type="RefSeq" id="WP_072587057.1">
    <property type="nucleotide sequence ID" value="NZ_CP013243.1"/>
</dbReference>
<sequence>MSVKNKLKQRLLEIPINWRAYREKNRLSEDIDVDLRKVEFYLNELVELNILIKKNQYICPNCGDITIMSDELLNDVIEDGYFECDNCMDFINPNKNITGYVYYDIKDKALLEAW</sequence>
<dbReference type="EMBL" id="CP013243">
    <property type="protein sequence ID" value="APH16813.1"/>
    <property type="molecule type" value="Genomic_DNA"/>
</dbReference>
<accession>A0A1L3NL33</accession>
<proteinExistence type="predicted"/>
<dbReference type="Proteomes" id="UP000182204">
    <property type="component" value="Chromosome"/>
</dbReference>
<evidence type="ECO:0000313" key="2">
    <source>
        <dbReference type="Proteomes" id="UP000182204"/>
    </source>
</evidence>
<gene>
    <name evidence="1" type="ORF">NPD5_3939</name>
</gene>
<reference evidence="1 2" key="1">
    <citation type="submission" date="2015-11" db="EMBL/GenBank/DDBJ databases">
        <authorList>
            <person name="Hill K.K."/>
            <person name="Shirey T.B."/>
            <person name="Raphael B."/>
            <person name="Daligault H.E."/>
            <person name="Davenport K.W."/>
            <person name="Bruce D.C."/>
            <person name="Foley B.T."/>
            <person name="Johnson S.L."/>
        </authorList>
    </citation>
    <scope>NUCLEOTIDE SEQUENCE [LARGE SCALE GENOMIC DNA]</scope>
    <source>
        <strain evidence="1 2">CDC_1632</strain>
    </source>
</reference>
<name>A0A1L3NL33_CLOSG</name>
<organism evidence="1 2">
    <name type="scientific">Clostridium sporogenes</name>
    <dbReference type="NCBI Taxonomy" id="1509"/>
    <lineage>
        <taxon>Bacteria</taxon>
        <taxon>Bacillati</taxon>
        <taxon>Bacillota</taxon>
        <taxon>Clostridia</taxon>
        <taxon>Eubacteriales</taxon>
        <taxon>Clostridiaceae</taxon>
        <taxon>Clostridium</taxon>
    </lineage>
</organism>
<dbReference type="AlphaFoldDB" id="A0A1L3NL33"/>
<protein>
    <submittedName>
        <fullName evidence="1">Uncharacterized protein</fullName>
    </submittedName>
</protein>